<name>A0A4C1VPV8_EUMVA</name>
<evidence type="ECO:0000256" key="1">
    <source>
        <dbReference type="SAM" id="MobiDB-lite"/>
    </source>
</evidence>
<reference evidence="2 3" key="1">
    <citation type="journal article" date="2019" name="Commun. Biol.">
        <title>The bagworm genome reveals a unique fibroin gene that provides high tensile strength.</title>
        <authorList>
            <person name="Kono N."/>
            <person name="Nakamura H."/>
            <person name="Ohtoshi R."/>
            <person name="Tomita M."/>
            <person name="Numata K."/>
            <person name="Arakawa K."/>
        </authorList>
    </citation>
    <scope>NUCLEOTIDE SEQUENCE [LARGE SCALE GENOMIC DNA]</scope>
</reference>
<proteinExistence type="predicted"/>
<feature type="region of interest" description="Disordered" evidence="1">
    <location>
        <begin position="1"/>
        <end position="28"/>
    </location>
</feature>
<organism evidence="2 3">
    <name type="scientific">Eumeta variegata</name>
    <name type="common">Bagworm moth</name>
    <name type="synonym">Eumeta japonica</name>
    <dbReference type="NCBI Taxonomy" id="151549"/>
    <lineage>
        <taxon>Eukaryota</taxon>
        <taxon>Metazoa</taxon>
        <taxon>Ecdysozoa</taxon>
        <taxon>Arthropoda</taxon>
        <taxon>Hexapoda</taxon>
        <taxon>Insecta</taxon>
        <taxon>Pterygota</taxon>
        <taxon>Neoptera</taxon>
        <taxon>Endopterygota</taxon>
        <taxon>Lepidoptera</taxon>
        <taxon>Glossata</taxon>
        <taxon>Ditrysia</taxon>
        <taxon>Tineoidea</taxon>
        <taxon>Psychidae</taxon>
        <taxon>Oiketicinae</taxon>
        <taxon>Eumeta</taxon>
    </lineage>
</organism>
<dbReference type="EMBL" id="BGZK01000380">
    <property type="protein sequence ID" value="GBP40387.1"/>
    <property type="molecule type" value="Genomic_DNA"/>
</dbReference>
<accession>A0A4C1VPV8</accession>
<evidence type="ECO:0000313" key="2">
    <source>
        <dbReference type="EMBL" id="GBP40387.1"/>
    </source>
</evidence>
<feature type="compositionally biased region" description="Basic residues" evidence="1">
    <location>
        <begin position="12"/>
        <end position="25"/>
    </location>
</feature>
<dbReference type="AlphaFoldDB" id="A0A4C1VPV8"/>
<dbReference type="Proteomes" id="UP000299102">
    <property type="component" value="Unassembled WGS sequence"/>
</dbReference>
<sequence length="68" mass="7299">MKMKRVLTPGRCKQKKGHGSARVPRRPANADLRAAATGRAAIGPDTAAAARLISGDWRRRAAGAHTRR</sequence>
<comment type="caution">
    <text evidence="2">The sequence shown here is derived from an EMBL/GenBank/DDBJ whole genome shotgun (WGS) entry which is preliminary data.</text>
</comment>
<protein>
    <submittedName>
        <fullName evidence="2">Uncharacterized protein</fullName>
    </submittedName>
</protein>
<keyword evidence="3" id="KW-1185">Reference proteome</keyword>
<gene>
    <name evidence="2" type="ORF">EVAR_86533_1</name>
</gene>
<evidence type="ECO:0000313" key="3">
    <source>
        <dbReference type="Proteomes" id="UP000299102"/>
    </source>
</evidence>